<dbReference type="Proteomes" id="UP001295684">
    <property type="component" value="Unassembled WGS sequence"/>
</dbReference>
<evidence type="ECO:0000313" key="1">
    <source>
        <dbReference type="EMBL" id="CAI2374135.1"/>
    </source>
</evidence>
<sequence>MDGIYLCEICRWPRNGTGSCSCEMISRAGPIILREEGCQCSSFKCQRVIRKKKDAKYDKELDEYT</sequence>
<name>A0AAD2CY13_EUPCR</name>
<dbReference type="EMBL" id="CAMPGE010015520">
    <property type="protein sequence ID" value="CAI2374135.1"/>
    <property type="molecule type" value="Genomic_DNA"/>
</dbReference>
<protein>
    <submittedName>
        <fullName evidence="1">Uncharacterized protein</fullName>
    </submittedName>
</protein>
<keyword evidence="2" id="KW-1185">Reference proteome</keyword>
<dbReference type="AlphaFoldDB" id="A0AAD2CY13"/>
<proteinExistence type="predicted"/>
<accession>A0AAD2CY13</accession>
<gene>
    <name evidence="1" type="ORF">ECRASSUSDP1_LOCUS15487</name>
</gene>
<reference evidence="1" key="1">
    <citation type="submission" date="2023-07" db="EMBL/GenBank/DDBJ databases">
        <authorList>
            <consortium name="AG Swart"/>
            <person name="Singh M."/>
            <person name="Singh A."/>
            <person name="Seah K."/>
            <person name="Emmerich C."/>
        </authorList>
    </citation>
    <scope>NUCLEOTIDE SEQUENCE</scope>
    <source>
        <strain evidence="1">DP1</strain>
    </source>
</reference>
<comment type="caution">
    <text evidence="1">The sequence shown here is derived from an EMBL/GenBank/DDBJ whole genome shotgun (WGS) entry which is preliminary data.</text>
</comment>
<organism evidence="1 2">
    <name type="scientific">Euplotes crassus</name>
    <dbReference type="NCBI Taxonomy" id="5936"/>
    <lineage>
        <taxon>Eukaryota</taxon>
        <taxon>Sar</taxon>
        <taxon>Alveolata</taxon>
        <taxon>Ciliophora</taxon>
        <taxon>Intramacronucleata</taxon>
        <taxon>Spirotrichea</taxon>
        <taxon>Hypotrichia</taxon>
        <taxon>Euplotida</taxon>
        <taxon>Euplotidae</taxon>
        <taxon>Moneuplotes</taxon>
    </lineage>
</organism>
<evidence type="ECO:0000313" key="2">
    <source>
        <dbReference type="Proteomes" id="UP001295684"/>
    </source>
</evidence>